<name>A0A2M8ET01_9BACT</name>
<dbReference type="InterPro" id="IPR043519">
    <property type="entry name" value="NT_sf"/>
</dbReference>
<evidence type="ECO:0000259" key="10">
    <source>
        <dbReference type="Pfam" id="PF01909"/>
    </source>
</evidence>
<dbReference type="Pfam" id="PF01909">
    <property type="entry name" value="NTP_transf_2"/>
    <property type="match status" value="1"/>
</dbReference>
<gene>
    <name evidence="11" type="ORF">CO054_01155</name>
</gene>
<dbReference type="EMBL" id="PFSF01000024">
    <property type="protein sequence ID" value="PJC28248.1"/>
    <property type="molecule type" value="Genomic_DNA"/>
</dbReference>
<comment type="cofactor">
    <cofactor evidence="1">
        <name>Mg(2+)</name>
        <dbReference type="ChEBI" id="CHEBI:18420"/>
    </cofactor>
</comment>
<dbReference type="AlphaFoldDB" id="A0A2M8ET01"/>
<dbReference type="Proteomes" id="UP000229816">
    <property type="component" value="Unassembled WGS sequence"/>
</dbReference>
<evidence type="ECO:0000256" key="4">
    <source>
        <dbReference type="ARBA" id="ARBA00022695"/>
    </source>
</evidence>
<evidence type="ECO:0000313" key="11">
    <source>
        <dbReference type="EMBL" id="PJC28248.1"/>
    </source>
</evidence>
<keyword evidence="2" id="KW-1277">Toxin-antitoxin system</keyword>
<protein>
    <recommendedName>
        <fullName evidence="10">Polymerase nucleotidyl transferase domain-containing protein</fullName>
    </recommendedName>
</protein>
<evidence type="ECO:0000256" key="5">
    <source>
        <dbReference type="ARBA" id="ARBA00022723"/>
    </source>
</evidence>
<dbReference type="Gene3D" id="3.30.460.10">
    <property type="entry name" value="Beta Polymerase, domain 2"/>
    <property type="match status" value="1"/>
</dbReference>
<dbReference type="GO" id="GO:0005524">
    <property type="term" value="F:ATP binding"/>
    <property type="evidence" value="ECO:0007669"/>
    <property type="project" value="UniProtKB-KW"/>
</dbReference>
<dbReference type="GO" id="GO:0046872">
    <property type="term" value="F:metal ion binding"/>
    <property type="evidence" value="ECO:0007669"/>
    <property type="project" value="UniProtKB-KW"/>
</dbReference>
<evidence type="ECO:0000256" key="3">
    <source>
        <dbReference type="ARBA" id="ARBA00022679"/>
    </source>
</evidence>
<keyword evidence="6" id="KW-0547">Nucleotide-binding</keyword>
<comment type="similarity">
    <text evidence="9">Belongs to the MntA antitoxin family.</text>
</comment>
<dbReference type="GO" id="GO:0016779">
    <property type="term" value="F:nucleotidyltransferase activity"/>
    <property type="evidence" value="ECO:0007669"/>
    <property type="project" value="UniProtKB-KW"/>
</dbReference>
<feature type="non-terminal residue" evidence="11">
    <location>
        <position position="1"/>
    </location>
</feature>
<keyword evidence="7" id="KW-0067">ATP-binding</keyword>
<evidence type="ECO:0000256" key="7">
    <source>
        <dbReference type="ARBA" id="ARBA00022840"/>
    </source>
</evidence>
<accession>A0A2M8ET01</accession>
<keyword evidence="8" id="KW-0460">Magnesium</keyword>
<dbReference type="InterPro" id="IPR002934">
    <property type="entry name" value="Polymerase_NTP_transf_dom"/>
</dbReference>
<organism evidence="11 12">
    <name type="scientific">Candidatus Shapirobacteria bacterium CG_4_9_14_0_2_um_filter_39_11</name>
    <dbReference type="NCBI Taxonomy" id="1974478"/>
    <lineage>
        <taxon>Bacteria</taxon>
        <taxon>Candidatus Shapironibacteriota</taxon>
    </lineage>
</organism>
<reference evidence="12" key="1">
    <citation type="submission" date="2017-09" db="EMBL/GenBank/DDBJ databases">
        <title>Depth-based differentiation of microbial function through sediment-hosted aquifers and enrichment of novel symbionts in the deep terrestrial subsurface.</title>
        <authorList>
            <person name="Probst A.J."/>
            <person name="Ladd B."/>
            <person name="Jarett J.K."/>
            <person name="Geller-Mcgrath D.E."/>
            <person name="Sieber C.M.K."/>
            <person name="Emerson J.B."/>
            <person name="Anantharaman K."/>
            <person name="Thomas B.C."/>
            <person name="Malmstrom R."/>
            <person name="Stieglmeier M."/>
            <person name="Klingl A."/>
            <person name="Woyke T."/>
            <person name="Ryan C.M."/>
            <person name="Banfield J.F."/>
        </authorList>
    </citation>
    <scope>NUCLEOTIDE SEQUENCE [LARGE SCALE GENOMIC DNA]</scope>
</reference>
<dbReference type="PANTHER" id="PTHR33571:SF14">
    <property type="entry name" value="PROTEIN ADENYLYLTRANSFERASE MJ0435-RELATED"/>
    <property type="match status" value="1"/>
</dbReference>
<dbReference type="PANTHER" id="PTHR33571">
    <property type="entry name" value="SSL8005 PROTEIN"/>
    <property type="match status" value="1"/>
</dbReference>
<evidence type="ECO:0000256" key="2">
    <source>
        <dbReference type="ARBA" id="ARBA00022649"/>
    </source>
</evidence>
<evidence type="ECO:0000313" key="12">
    <source>
        <dbReference type="Proteomes" id="UP000229816"/>
    </source>
</evidence>
<dbReference type="CDD" id="cd05403">
    <property type="entry name" value="NT_KNTase_like"/>
    <property type="match status" value="1"/>
</dbReference>
<keyword evidence="4" id="KW-0548">Nucleotidyltransferase</keyword>
<proteinExistence type="inferred from homology"/>
<feature type="domain" description="Polymerase nucleotidyl transferase" evidence="10">
    <location>
        <begin position="9"/>
        <end position="90"/>
    </location>
</feature>
<evidence type="ECO:0000256" key="1">
    <source>
        <dbReference type="ARBA" id="ARBA00001946"/>
    </source>
</evidence>
<keyword evidence="3" id="KW-0808">Transferase</keyword>
<sequence length="96" mass="10783">NLSFNKKELEDVCRENDVLSLAVFGSVARGENKPESDVDLLVKFSNPKSLFELVDLEARFSVIFGGKKTDLVTEGFLSPFIRDSVKRESRVIFKNG</sequence>
<evidence type="ECO:0000256" key="9">
    <source>
        <dbReference type="ARBA" id="ARBA00038276"/>
    </source>
</evidence>
<keyword evidence="5" id="KW-0479">Metal-binding</keyword>
<evidence type="ECO:0000256" key="6">
    <source>
        <dbReference type="ARBA" id="ARBA00022741"/>
    </source>
</evidence>
<comment type="caution">
    <text evidence="11">The sequence shown here is derived from an EMBL/GenBank/DDBJ whole genome shotgun (WGS) entry which is preliminary data.</text>
</comment>
<dbReference type="SUPFAM" id="SSF81301">
    <property type="entry name" value="Nucleotidyltransferase"/>
    <property type="match status" value="1"/>
</dbReference>
<evidence type="ECO:0000256" key="8">
    <source>
        <dbReference type="ARBA" id="ARBA00022842"/>
    </source>
</evidence>
<dbReference type="InterPro" id="IPR052038">
    <property type="entry name" value="Type-VII_TA_antitoxin"/>
</dbReference>